<feature type="transmembrane region" description="Helical" evidence="1">
    <location>
        <begin position="27"/>
        <end position="46"/>
    </location>
</feature>
<reference evidence="2" key="1">
    <citation type="submission" date="2023-06" db="EMBL/GenBank/DDBJ databases">
        <title>Genomic of Parafulvivirga corallium.</title>
        <authorList>
            <person name="Wang G."/>
        </authorList>
    </citation>
    <scope>NUCLEOTIDE SEQUENCE</scope>
    <source>
        <strain evidence="2">BMA10</strain>
    </source>
</reference>
<dbReference type="NCBIfam" id="NF033634">
    <property type="entry name" value="SLATT_1"/>
    <property type="match status" value="1"/>
</dbReference>
<keyword evidence="1" id="KW-1133">Transmembrane helix</keyword>
<organism evidence="2 3">
    <name type="scientific">Splendidivirga corallicola</name>
    <dbReference type="NCBI Taxonomy" id="3051826"/>
    <lineage>
        <taxon>Bacteria</taxon>
        <taxon>Pseudomonadati</taxon>
        <taxon>Bacteroidota</taxon>
        <taxon>Cytophagia</taxon>
        <taxon>Cytophagales</taxon>
        <taxon>Splendidivirgaceae</taxon>
        <taxon>Splendidivirga</taxon>
    </lineage>
</organism>
<proteinExistence type="predicted"/>
<dbReference type="InterPro" id="IPR025325">
    <property type="entry name" value="DUF4231"/>
</dbReference>
<protein>
    <submittedName>
        <fullName evidence="2">DUF4231 domain-containing protein</fullName>
    </submittedName>
</protein>
<sequence length="136" mass="15874">MENLIQEITDKVTVFKKKKENNRWKANLSKVITIVVSSSIPVILGLELQLLSLKAKELTIILGALISINEGIALYFKFEKNWIRYLDTENSLKALLLEIDILNRKETTDLEKYIHQKYQNILNKQNEDWNKIRGDT</sequence>
<name>A0ABT8KLA0_9BACT</name>
<keyword evidence="1" id="KW-0472">Membrane</keyword>
<evidence type="ECO:0000313" key="3">
    <source>
        <dbReference type="Proteomes" id="UP001172082"/>
    </source>
</evidence>
<gene>
    <name evidence="2" type="ORF">QQ008_08970</name>
</gene>
<feature type="transmembrane region" description="Helical" evidence="1">
    <location>
        <begin position="58"/>
        <end position="76"/>
    </location>
</feature>
<dbReference type="Pfam" id="PF14015">
    <property type="entry name" value="DUF4231"/>
    <property type="match status" value="1"/>
</dbReference>
<keyword evidence="3" id="KW-1185">Reference proteome</keyword>
<dbReference type="EMBL" id="JAUJEA010000003">
    <property type="protein sequence ID" value="MDN5201492.1"/>
    <property type="molecule type" value="Genomic_DNA"/>
</dbReference>
<accession>A0ABT8KLA0</accession>
<evidence type="ECO:0000313" key="2">
    <source>
        <dbReference type="EMBL" id="MDN5201492.1"/>
    </source>
</evidence>
<evidence type="ECO:0000256" key="1">
    <source>
        <dbReference type="SAM" id="Phobius"/>
    </source>
</evidence>
<comment type="caution">
    <text evidence="2">The sequence shown here is derived from an EMBL/GenBank/DDBJ whole genome shotgun (WGS) entry which is preliminary data.</text>
</comment>
<dbReference type="RefSeq" id="WP_346751522.1">
    <property type="nucleotide sequence ID" value="NZ_JAUJEA010000003.1"/>
</dbReference>
<dbReference type="Proteomes" id="UP001172082">
    <property type="component" value="Unassembled WGS sequence"/>
</dbReference>
<keyword evidence="1" id="KW-0812">Transmembrane</keyword>